<sequence length="57" mass="6043">MTVEQKNGPAEPYQGPSADSPTQGHGAKKEQEAVNSEAEREVDADQRESGQGDKSAD</sequence>
<reference evidence="3" key="1">
    <citation type="submission" date="2016-10" db="EMBL/GenBank/DDBJ databases">
        <authorList>
            <person name="Varghese N."/>
            <person name="Submissions S."/>
        </authorList>
    </citation>
    <scope>NUCLEOTIDE SEQUENCE [LARGE SCALE GENOMIC DNA]</scope>
    <source>
        <strain evidence="3">JCM 2783</strain>
    </source>
</reference>
<dbReference type="EMBL" id="FOMO01000002">
    <property type="protein sequence ID" value="SFD59745.1"/>
    <property type="molecule type" value="Genomic_DNA"/>
</dbReference>
<evidence type="ECO:0000313" key="2">
    <source>
        <dbReference type="EMBL" id="SFD59745.1"/>
    </source>
</evidence>
<evidence type="ECO:0000313" key="3">
    <source>
        <dbReference type="Proteomes" id="UP000243950"/>
    </source>
</evidence>
<dbReference type="Proteomes" id="UP000243950">
    <property type="component" value="Unassembled WGS sequence"/>
</dbReference>
<proteinExistence type="predicted"/>
<organism evidence="2 3">
    <name type="scientific">Pseudomonas straminea</name>
    <dbReference type="NCBI Taxonomy" id="47882"/>
    <lineage>
        <taxon>Bacteria</taxon>
        <taxon>Pseudomonadati</taxon>
        <taxon>Pseudomonadota</taxon>
        <taxon>Gammaproteobacteria</taxon>
        <taxon>Pseudomonadales</taxon>
        <taxon>Pseudomonadaceae</taxon>
        <taxon>Phytopseudomonas</taxon>
    </lineage>
</organism>
<dbReference type="AlphaFoldDB" id="A0A1I1TMK8"/>
<name>A0A1I1TMK8_PSEOC</name>
<gene>
    <name evidence="2" type="ORF">SAMN05216372_102636</name>
</gene>
<feature type="compositionally biased region" description="Basic and acidic residues" evidence="1">
    <location>
        <begin position="27"/>
        <end position="57"/>
    </location>
</feature>
<evidence type="ECO:0000256" key="1">
    <source>
        <dbReference type="SAM" id="MobiDB-lite"/>
    </source>
</evidence>
<keyword evidence="3" id="KW-1185">Reference proteome</keyword>
<accession>A0A1I1TMK8</accession>
<protein>
    <submittedName>
        <fullName evidence="2">Uncharacterized protein</fullName>
    </submittedName>
</protein>
<dbReference type="RefSeq" id="WP_167363107.1">
    <property type="nucleotide sequence ID" value="NZ_BSSG01000002.1"/>
</dbReference>
<feature type="region of interest" description="Disordered" evidence="1">
    <location>
        <begin position="1"/>
        <end position="57"/>
    </location>
</feature>